<evidence type="ECO:0000256" key="1">
    <source>
        <dbReference type="ARBA" id="ARBA00022737"/>
    </source>
</evidence>
<dbReference type="Pfam" id="PF13432">
    <property type="entry name" value="TPR_16"/>
    <property type="match status" value="1"/>
</dbReference>
<dbReference type="Pfam" id="PF07719">
    <property type="entry name" value="TPR_2"/>
    <property type="match status" value="1"/>
</dbReference>
<accession>W4GFR7</accession>
<dbReference type="InterPro" id="IPR051012">
    <property type="entry name" value="CellSynth/LPSAsmb/PSIAsmb"/>
</dbReference>
<reference evidence="4" key="1">
    <citation type="submission" date="2013-12" db="EMBL/GenBank/DDBJ databases">
        <title>The Genome Sequence of Aphanomyces astaci APO3.</title>
        <authorList>
            <consortium name="The Broad Institute Genomics Platform"/>
            <person name="Russ C."/>
            <person name="Tyler B."/>
            <person name="van West P."/>
            <person name="Dieguez-Uribeondo J."/>
            <person name="Young S.K."/>
            <person name="Zeng Q."/>
            <person name="Gargeya S."/>
            <person name="Fitzgerald M."/>
            <person name="Abouelleil A."/>
            <person name="Alvarado L."/>
            <person name="Chapman S.B."/>
            <person name="Gainer-Dewar J."/>
            <person name="Goldberg J."/>
            <person name="Griggs A."/>
            <person name="Gujja S."/>
            <person name="Hansen M."/>
            <person name="Howarth C."/>
            <person name="Imamovic A."/>
            <person name="Ireland A."/>
            <person name="Larimer J."/>
            <person name="McCowan C."/>
            <person name="Murphy C."/>
            <person name="Pearson M."/>
            <person name="Poon T.W."/>
            <person name="Priest M."/>
            <person name="Roberts A."/>
            <person name="Saif S."/>
            <person name="Shea T."/>
            <person name="Sykes S."/>
            <person name="Wortman J."/>
            <person name="Nusbaum C."/>
            <person name="Birren B."/>
        </authorList>
    </citation>
    <scope>NUCLEOTIDE SEQUENCE [LARGE SCALE GENOMIC DNA]</scope>
    <source>
        <strain evidence="4">APO3</strain>
    </source>
</reference>
<dbReference type="SUPFAM" id="SSF48452">
    <property type="entry name" value="TPR-like"/>
    <property type="match status" value="1"/>
</dbReference>
<evidence type="ECO:0000256" key="2">
    <source>
        <dbReference type="ARBA" id="ARBA00022803"/>
    </source>
</evidence>
<keyword evidence="1" id="KW-0677">Repeat</keyword>
<dbReference type="GeneID" id="20810156"/>
<dbReference type="RefSeq" id="XP_009832251.1">
    <property type="nucleotide sequence ID" value="XM_009833949.1"/>
</dbReference>
<dbReference type="InterPro" id="IPR029044">
    <property type="entry name" value="Nucleotide-diphossugar_trans"/>
</dbReference>
<sequence>MKVAAPLQPPPSPEIAANAKWHNRLGSLLSASKKYADAIAHFEQALVHAPRYAAAHFNLGSALVFDKGASMSHHIQRAVDHFRQAVDIQPHFPDAHVNLAAQLYAQGHFADALRHATTAISQDPDNIHAYYNLNTIYRALGQQDVAVELCWKRILSALLQPTTSRLVLSRPHDQQPEVVTHVHITVVCVKWGVKYGADYVNKLYRGVARHLKSVPFTFCCLTDDPAGIAQEINVRQLELGWVGWWNKAQVFSPSFGWRGRMLYFDLDTVFVGSLDDLAMYAGWFGTLETDAMENERRVGGINSSVMTWHADKATEAMYMFLHTNFAIVATCIYKFDHWLEMVLQRHDILQVQYPGQIVEYAHECQVQVPQNARLVCFPLEPKPHNATAPWVQQEWS</sequence>
<dbReference type="InterPro" id="IPR013105">
    <property type="entry name" value="TPR_2"/>
</dbReference>
<dbReference type="InterPro" id="IPR011990">
    <property type="entry name" value="TPR-like_helical_dom_sf"/>
</dbReference>
<dbReference type="PANTHER" id="PTHR45586:SF1">
    <property type="entry name" value="LIPOPOLYSACCHARIDE ASSEMBLY PROTEIN B"/>
    <property type="match status" value="1"/>
</dbReference>
<evidence type="ECO:0000313" key="4">
    <source>
        <dbReference type="EMBL" id="ETV77914.1"/>
    </source>
</evidence>
<protein>
    <submittedName>
        <fullName evidence="4">Uncharacterized protein</fullName>
    </submittedName>
</protein>
<dbReference type="PANTHER" id="PTHR45586">
    <property type="entry name" value="TPR REPEAT-CONTAINING PROTEIN PA4667"/>
    <property type="match status" value="1"/>
</dbReference>
<dbReference type="EMBL" id="KI913131">
    <property type="protein sequence ID" value="ETV77914.1"/>
    <property type="molecule type" value="Genomic_DNA"/>
</dbReference>
<name>W4GFR7_APHAT</name>
<gene>
    <name evidence="4" type="ORF">H257_08160</name>
</gene>
<feature type="repeat" description="TPR" evidence="3">
    <location>
        <begin position="19"/>
        <end position="52"/>
    </location>
</feature>
<dbReference type="VEuPathDB" id="FungiDB:H257_08160"/>
<keyword evidence="2 3" id="KW-0802">TPR repeat</keyword>
<dbReference type="STRING" id="112090.W4GFR7"/>
<dbReference type="PROSITE" id="PS50005">
    <property type="entry name" value="TPR"/>
    <property type="match status" value="2"/>
</dbReference>
<dbReference type="Gene3D" id="1.25.40.10">
    <property type="entry name" value="Tetratricopeptide repeat domain"/>
    <property type="match status" value="3"/>
</dbReference>
<dbReference type="OrthoDB" id="1658288at2759"/>
<dbReference type="InterPro" id="IPR019734">
    <property type="entry name" value="TPR_rpt"/>
</dbReference>
<dbReference type="AlphaFoldDB" id="W4GFR7"/>
<proteinExistence type="predicted"/>
<organism evidence="4">
    <name type="scientific">Aphanomyces astaci</name>
    <name type="common">Crayfish plague agent</name>
    <dbReference type="NCBI Taxonomy" id="112090"/>
    <lineage>
        <taxon>Eukaryota</taxon>
        <taxon>Sar</taxon>
        <taxon>Stramenopiles</taxon>
        <taxon>Oomycota</taxon>
        <taxon>Saprolegniomycetes</taxon>
        <taxon>Saprolegniales</taxon>
        <taxon>Verrucalvaceae</taxon>
        <taxon>Aphanomyces</taxon>
    </lineage>
</organism>
<feature type="repeat" description="TPR" evidence="3">
    <location>
        <begin position="93"/>
        <end position="126"/>
    </location>
</feature>
<dbReference type="SUPFAM" id="SSF53448">
    <property type="entry name" value="Nucleotide-diphospho-sugar transferases"/>
    <property type="match status" value="1"/>
</dbReference>
<dbReference type="SMART" id="SM00028">
    <property type="entry name" value="TPR"/>
    <property type="match status" value="3"/>
</dbReference>
<evidence type="ECO:0000256" key="3">
    <source>
        <dbReference type="PROSITE-ProRule" id="PRU00339"/>
    </source>
</evidence>